<organism evidence="3 4">
    <name type="scientific">Opisthorchis viverrini</name>
    <name type="common">Southeast Asian liver fluke</name>
    <dbReference type="NCBI Taxonomy" id="6198"/>
    <lineage>
        <taxon>Eukaryota</taxon>
        <taxon>Metazoa</taxon>
        <taxon>Spiralia</taxon>
        <taxon>Lophotrochozoa</taxon>
        <taxon>Platyhelminthes</taxon>
        <taxon>Trematoda</taxon>
        <taxon>Digenea</taxon>
        <taxon>Opisthorchiida</taxon>
        <taxon>Opisthorchiata</taxon>
        <taxon>Opisthorchiidae</taxon>
        <taxon>Opisthorchis</taxon>
    </lineage>
</organism>
<evidence type="ECO:0000256" key="1">
    <source>
        <dbReference type="SAM" id="MobiDB-lite"/>
    </source>
</evidence>
<keyword evidence="2" id="KW-0472">Membrane</keyword>
<reference evidence="3 4" key="1">
    <citation type="submission" date="2015-03" db="EMBL/GenBank/DDBJ databases">
        <title>Draft genome of the nematode, Opisthorchis viverrini.</title>
        <authorList>
            <person name="Mitreva M."/>
        </authorList>
    </citation>
    <scope>NUCLEOTIDE SEQUENCE [LARGE SCALE GENOMIC DNA]</scope>
    <source>
        <strain evidence="3">Khon Kaen</strain>
    </source>
</reference>
<protein>
    <submittedName>
        <fullName evidence="3">Uncharacterized protein</fullName>
    </submittedName>
</protein>
<feature type="transmembrane region" description="Helical" evidence="2">
    <location>
        <begin position="637"/>
        <end position="661"/>
    </location>
</feature>
<evidence type="ECO:0000313" key="4">
    <source>
        <dbReference type="Proteomes" id="UP000243686"/>
    </source>
</evidence>
<evidence type="ECO:0000256" key="2">
    <source>
        <dbReference type="SAM" id="Phobius"/>
    </source>
</evidence>
<feature type="non-terminal residue" evidence="3">
    <location>
        <position position="841"/>
    </location>
</feature>
<proteinExistence type="predicted"/>
<keyword evidence="2" id="KW-0812">Transmembrane</keyword>
<dbReference type="EMBL" id="KV891705">
    <property type="protein sequence ID" value="OON22698.1"/>
    <property type="molecule type" value="Genomic_DNA"/>
</dbReference>
<dbReference type="Proteomes" id="UP000243686">
    <property type="component" value="Unassembled WGS sequence"/>
</dbReference>
<keyword evidence="4" id="KW-1185">Reference proteome</keyword>
<sequence>MLVCCQKKCLVLHFCQQFIYLFGLVTAYLSPKDNIIYSKVDGQIKWCSNQVKTVCMPEIQESVNCTVKQFEETYGEPQSKVRYFGRTFDTQKLEAGLYHISCVDVTNVVEQMKLILHDLQFYLDCASAPRALTRFERKQAVKFCVKHIPLRASWIRYVPQLRTLGFLHTKCGDTSGLLPFLNGTLLPTQTWDLISVTFTVLCEDKTFNSTVHFSEPVVSRISQEISNPTAVNDRMGLDLFFSGPRTLSYLLDTQIPSVECSWNDLQDNQSTTELNWMQLNGEIGYEVSKHDSGSSLLTVHNFSEAISTNTFRCTSWAEERCFSKLWIFSQVHPSPEIQFSPLDRVQAFHDILYCNATHAPREHTRARMRVLWGNGTFVTDDNTATWPKLRPLTQSVLLECEAELQYMNITYSRKSESFLAHITSYANISFEPERSVFWATDTLRCTVNNDDPRIHPYIILAEYPTEFHPRLFYETIDFAEFIPGDYVIKCYYFGPNTEKRVLTKNIYVALPPTSIEAEQYVNLLGRPSMRCVDNGYPQSHVSVQWTGPDLTACCDVVDHQLVLSQVATHGVYRVKCDAVVTHSLLTLQLSTDASFVVLEYFQCNDLLCHHVSLAYPGMNFRPQEILTKYMDNTVNKIIIILFSAVGYGLLVLSISATWFLAMKLNKIRSKKRREQKLPPGEYVRVPQNILSKEEQVILIELLSKFDMVAQLVASLVKESRSNKRTFILRGFDWRERRGPRFPDFKDKERIPDNTYSWKTALFSFRPTCLKELHRIHNHKWSGSVGTTSVERFTIDDHSDEFATDRAPQKRKRRGKSSFLRRSPGTKTLPFKRRRRVLRSKK</sequence>
<accession>A0A1S8X7M7</accession>
<keyword evidence="2" id="KW-1133">Transmembrane helix</keyword>
<feature type="region of interest" description="Disordered" evidence="1">
    <location>
        <begin position="800"/>
        <end position="841"/>
    </location>
</feature>
<evidence type="ECO:0000313" key="3">
    <source>
        <dbReference type="EMBL" id="OON22698.1"/>
    </source>
</evidence>
<dbReference type="AlphaFoldDB" id="A0A1S8X7M7"/>
<feature type="compositionally biased region" description="Basic residues" evidence="1">
    <location>
        <begin position="829"/>
        <end position="841"/>
    </location>
</feature>
<gene>
    <name evidence="3" type="ORF">X801_01399</name>
</gene>
<name>A0A1S8X7M7_OPIVI</name>